<feature type="region of interest" description="Disordered" evidence="2">
    <location>
        <begin position="283"/>
        <end position="402"/>
    </location>
</feature>
<feature type="compositionally biased region" description="Basic and acidic residues" evidence="2">
    <location>
        <begin position="798"/>
        <end position="807"/>
    </location>
</feature>
<dbReference type="CDD" id="cd01650">
    <property type="entry name" value="RT_nLTR_like"/>
    <property type="match status" value="1"/>
</dbReference>
<feature type="compositionally biased region" description="Low complexity" evidence="2">
    <location>
        <begin position="707"/>
        <end position="718"/>
    </location>
</feature>
<feature type="compositionally biased region" description="Basic and acidic residues" evidence="2">
    <location>
        <begin position="642"/>
        <end position="655"/>
    </location>
</feature>
<dbReference type="Gene3D" id="4.10.60.10">
    <property type="entry name" value="Zinc finger, CCHC-type"/>
    <property type="match status" value="1"/>
</dbReference>
<protein>
    <recommendedName>
        <fullName evidence="3">CCHC-type domain-containing protein</fullName>
    </recommendedName>
</protein>
<feature type="compositionally biased region" description="Basic residues" evidence="2">
    <location>
        <begin position="23"/>
        <end position="33"/>
    </location>
</feature>
<gene>
    <name evidence="4" type="ORF">QYE76_041458</name>
</gene>
<feature type="compositionally biased region" description="Acidic residues" evidence="2">
    <location>
        <begin position="662"/>
        <end position="677"/>
    </location>
</feature>
<sequence>MCLTTRFFSGDAGGDWELVPPERRRRGAARRPGGRQALRATLVRKGNRFSPLAAVVAEVASSEEVSSEEEIWDPEVAVRPLLPFPANLGRFCPDLEGGTLPGDPSAAGPACSGAGRVRIGALVLELPPALRRPEARGTPPPLGFAPAPDSLVLGAAGPSGPAHGVAGASAAQLRPGQGSVGVSGPAHGAVGPVPADAPGSDPLDVRHVATPEDVRLGVARVPRWDGSTPQPPVFKWLWLPPQTLDPSLGFPAPASDVRRNLAAAKLLSTHLDPVSGARIPLLVPMERDRNPHGKSPFEEFNKGYSRAREQDLRQKLDREQEEHCRQQRQRDREAERASSSSWRSEGERSRQESRAPPLPPPPPRGRDSGRNAGRRQPRQSHGTPGEASVPSSGLISGPGVAGAPSQDAAHITCYNCGKQGHVQAACVDEAFCVNCKKVGHLSTMCAAVSTALAPFWAGFGGGGPGFCCLEVPDEDLQKPASNSATVILGGGQLSAEQVEDEFKDLVDENWDWQVRQIGPTDFSMIFPLKESLRIAIRGGGLTLPCTKLKAIVTVPLGDPLAAETLEEVWVKLLGVPPPFRHADRLLLSTREVGRPIGVDVAMLANLDAHVCMSFGCRKGDRLPDHITLFVNMQGYKIQVVREEETVQDSTPHEPPKFPPGEGTDDKEEDFEETDEERWDGRRGRHAHKASRGTASAPRAGGEGPRKSVPLGSSPVSPSACLPPNDKVLSPQIPASARSQYGSNLTPTGNIFPLVAQIIKSARPPSPNVSTSDDSLCVDLPEDPPSVDHVSPTPGKALHLSEAEREEVGWSSPSQGASDQEYLRNSEQRSKLNHDRPSRKLMLEAAAAAANTPTPTTGLHQAPAISNDNNSINNDIANEGQLLLLDAPIPALGAPVARGPRSKASPAEAMRKSARTKGASDGPVLERAIGATADKNNLEKIAKSAIDTATPSSSTPAPGNSPSAFVAFQHSSLDHLLKVAKDSCILFKSSEGSPAQAVALLQARERAQAELLAARRRLEEEEAKAKEEAARNAPAHAEGGSGLEDGSKGEPSSTAGLPAPKGSVGEPTSDHTRSRGFLDEVSDKIARCTLPILMGGDFNLIRTAEDKSNDNLNWPLIDLFNNTIASWALREIPRTGARFTWSNHQLNTVRSALDRVFVSASFESIFPLCSLSAETSLGSDHTPLVFDTGEGFPVRSNRFFFETSWFERQEFVPLVQHSWERLLTKIAELDVLADATGLDEDAWASRNLLGSSAPRVCGLAPSSWGEEARVSEEENGSLACTFSESELETIIKEMKTDTAPGPDGFPVVFFKRFWPQVKLGILHILNDFVLGRIDIARLNFGILSLIPKVPGAEQISQYRPIALINVVFKIISKAFASRLDPIAHRILSPNQTTFIKGRNILDGPLALMEIIHDIRKRKHSGVLLKLDFEKAYDRDWWIGRGPIMDSFPTLFAICDNQDISVAEALQHHSLQVRFRRSLDQDGARQWGELQGMLALVHLGTGQDRVSWHLDQRGSFTVKSMYAQLSQGTIVAHSKDMWEVRLPLKIKIFSWQLAIDKLPSGQQILTRHGPSNGLCALCGAPEDASHIFYACSLATFSWSVLRQLLGCNWCPANFAQFHAILSGFSGYPRRLLWVLFLAQSWALWNVRNKLAIEKKTISNPADIIYKIIIFLQLWSLKAKAREKEGLSWMACEIRELYVQLKPAAV</sequence>
<dbReference type="EMBL" id="JAUUTY010000002">
    <property type="protein sequence ID" value="KAK1680610.1"/>
    <property type="molecule type" value="Genomic_DNA"/>
</dbReference>
<dbReference type="Pfam" id="PF13966">
    <property type="entry name" value="zf-RVT"/>
    <property type="match status" value="1"/>
</dbReference>
<evidence type="ECO:0000256" key="2">
    <source>
        <dbReference type="SAM" id="MobiDB-lite"/>
    </source>
</evidence>
<dbReference type="SUPFAM" id="SSF56219">
    <property type="entry name" value="DNase I-like"/>
    <property type="match status" value="1"/>
</dbReference>
<evidence type="ECO:0000313" key="5">
    <source>
        <dbReference type="Proteomes" id="UP001231189"/>
    </source>
</evidence>
<dbReference type="PANTHER" id="PTHR33170">
    <property type="entry name" value="DUF4283 DOMAIN-CONTAINING PROTEIN-RELATED"/>
    <property type="match status" value="1"/>
</dbReference>
<feature type="compositionally biased region" description="Basic and acidic residues" evidence="2">
    <location>
        <begin position="344"/>
        <end position="353"/>
    </location>
</feature>
<feature type="region of interest" description="Disordered" evidence="2">
    <location>
        <begin position="762"/>
        <end position="836"/>
    </location>
</feature>
<evidence type="ECO:0000256" key="1">
    <source>
        <dbReference type="PROSITE-ProRule" id="PRU00047"/>
    </source>
</evidence>
<dbReference type="InterPro" id="IPR000477">
    <property type="entry name" value="RT_dom"/>
</dbReference>
<keyword evidence="1" id="KW-0479">Metal-binding</keyword>
<dbReference type="SUPFAM" id="SSF56672">
    <property type="entry name" value="DNA/RNA polymerases"/>
    <property type="match status" value="1"/>
</dbReference>
<dbReference type="InterPro" id="IPR026960">
    <property type="entry name" value="RVT-Znf"/>
</dbReference>
<organism evidence="4 5">
    <name type="scientific">Lolium multiflorum</name>
    <name type="common">Italian ryegrass</name>
    <name type="synonym">Lolium perenne subsp. multiflorum</name>
    <dbReference type="NCBI Taxonomy" id="4521"/>
    <lineage>
        <taxon>Eukaryota</taxon>
        <taxon>Viridiplantae</taxon>
        <taxon>Streptophyta</taxon>
        <taxon>Embryophyta</taxon>
        <taxon>Tracheophyta</taxon>
        <taxon>Spermatophyta</taxon>
        <taxon>Magnoliopsida</taxon>
        <taxon>Liliopsida</taxon>
        <taxon>Poales</taxon>
        <taxon>Poaceae</taxon>
        <taxon>BOP clade</taxon>
        <taxon>Pooideae</taxon>
        <taxon>Poodae</taxon>
        <taxon>Poeae</taxon>
        <taxon>Poeae Chloroplast Group 2 (Poeae type)</taxon>
        <taxon>Loliodinae</taxon>
        <taxon>Loliinae</taxon>
        <taxon>Lolium</taxon>
    </lineage>
</organism>
<accession>A0AAD8WU14</accession>
<dbReference type="Pfam" id="PF00098">
    <property type="entry name" value="zf-CCHC"/>
    <property type="match status" value="1"/>
</dbReference>
<dbReference type="InterPro" id="IPR036875">
    <property type="entry name" value="Znf_CCHC_sf"/>
</dbReference>
<dbReference type="SMART" id="SM00343">
    <property type="entry name" value="ZnF_C2HC"/>
    <property type="match status" value="2"/>
</dbReference>
<feature type="compositionally biased region" description="Basic and acidic residues" evidence="2">
    <location>
        <begin position="285"/>
        <end position="336"/>
    </location>
</feature>
<keyword evidence="1" id="KW-0863">Zinc-finger</keyword>
<dbReference type="GO" id="GO:0008270">
    <property type="term" value="F:zinc ion binding"/>
    <property type="evidence" value="ECO:0007669"/>
    <property type="project" value="UniProtKB-KW"/>
</dbReference>
<dbReference type="InterPro" id="IPR001878">
    <property type="entry name" value="Znf_CCHC"/>
</dbReference>
<comment type="caution">
    <text evidence="4">The sequence shown here is derived from an EMBL/GenBank/DDBJ whole genome shotgun (WGS) entry which is preliminary data.</text>
</comment>
<name>A0AAD8WU14_LOLMU</name>
<dbReference type="InterPro" id="IPR036691">
    <property type="entry name" value="Endo/exonu/phosph_ase_sf"/>
</dbReference>
<keyword evidence="5" id="KW-1185">Reference proteome</keyword>
<dbReference type="SUPFAM" id="SSF57756">
    <property type="entry name" value="Retrovirus zinc finger-like domains"/>
    <property type="match status" value="1"/>
</dbReference>
<evidence type="ECO:0000313" key="4">
    <source>
        <dbReference type="EMBL" id="KAK1680610.1"/>
    </source>
</evidence>
<keyword evidence="1" id="KW-0862">Zinc</keyword>
<evidence type="ECO:0000259" key="3">
    <source>
        <dbReference type="PROSITE" id="PS50158"/>
    </source>
</evidence>
<dbReference type="GO" id="GO:0003676">
    <property type="term" value="F:nucleic acid binding"/>
    <property type="evidence" value="ECO:0007669"/>
    <property type="project" value="InterPro"/>
</dbReference>
<dbReference type="Pfam" id="PF00078">
    <property type="entry name" value="RVT_1"/>
    <property type="match status" value="1"/>
</dbReference>
<feature type="region of interest" description="Disordered" evidence="2">
    <location>
        <begin position="14"/>
        <end position="35"/>
    </location>
</feature>
<proteinExistence type="predicted"/>
<dbReference type="Gene3D" id="3.60.10.10">
    <property type="entry name" value="Endonuclease/exonuclease/phosphatase"/>
    <property type="match status" value="1"/>
</dbReference>
<dbReference type="PANTHER" id="PTHR33170:SF46">
    <property type="entry name" value="DUF1618 DOMAIN-CONTAINING PROTEIN"/>
    <property type="match status" value="1"/>
</dbReference>
<feature type="region of interest" description="Disordered" evidence="2">
    <location>
        <begin position="895"/>
        <end position="920"/>
    </location>
</feature>
<dbReference type="Proteomes" id="UP001231189">
    <property type="component" value="Unassembled WGS sequence"/>
</dbReference>
<feature type="region of interest" description="Disordered" evidence="2">
    <location>
        <begin position="1019"/>
        <end position="1075"/>
    </location>
</feature>
<feature type="compositionally biased region" description="Basic and acidic residues" evidence="2">
    <location>
        <begin position="1019"/>
        <end position="1029"/>
    </location>
</feature>
<reference evidence="4" key="1">
    <citation type="submission" date="2023-07" db="EMBL/GenBank/DDBJ databases">
        <title>A chromosome-level genome assembly of Lolium multiflorum.</title>
        <authorList>
            <person name="Chen Y."/>
            <person name="Copetti D."/>
            <person name="Kolliker R."/>
            <person name="Studer B."/>
        </authorList>
    </citation>
    <scope>NUCLEOTIDE SEQUENCE</scope>
    <source>
        <strain evidence="4">02402/16</strain>
        <tissue evidence="4">Leaf</tissue>
    </source>
</reference>
<feature type="region of interest" description="Disordered" evidence="2">
    <location>
        <begin position="154"/>
        <end position="205"/>
    </location>
</feature>
<feature type="domain" description="CCHC-type" evidence="3">
    <location>
        <begin position="413"/>
        <end position="426"/>
    </location>
</feature>
<dbReference type="PROSITE" id="PS50158">
    <property type="entry name" value="ZF_CCHC"/>
    <property type="match status" value="1"/>
</dbReference>
<dbReference type="InterPro" id="IPR043502">
    <property type="entry name" value="DNA/RNA_pol_sf"/>
</dbReference>
<feature type="compositionally biased region" description="Basic and acidic residues" evidence="2">
    <location>
        <begin position="820"/>
        <end position="836"/>
    </location>
</feature>
<feature type="region of interest" description="Disordered" evidence="2">
    <location>
        <begin position="642"/>
        <end position="731"/>
    </location>
</feature>